<dbReference type="GO" id="GO:0008097">
    <property type="term" value="F:5S rRNA binding"/>
    <property type="evidence" value="ECO:0007669"/>
    <property type="project" value="InterPro"/>
</dbReference>
<dbReference type="NCBIfam" id="NF004130">
    <property type="entry name" value="PRK05618.1-5"/>
    <property type="match status" value="1"/>
</dbReference>
<keyword evidence="4 5" id="KW-0687">Ribonucleoprotein</keyword>
<dbReference type="NCBIfam" id="NF004612">
    <property type="entry name" value="PRK05943.1"/>
    <property type="match status" value="1"/>
</dbReference>
<dbReference type="CDD" id="cd00495">
    <property type="entry name" value="Ribosomal_L25_TL5_CTC"/>
    <property type="match status" value="1"/>
</dbReference>
<dbReference type="HAMAP" id="MF_01336">
    <property type="entry name" value="Ribosomal_bL25"/>
    <property type="match status" value="1"/>
</dbReference>
<dbReference type="InterPro" id="IPR029751">
    <property type="entry name" value="Ribosomal_L25_dom"/>
</dbReference>
<evidence type="ECO:0000256" key="1">
    <source>
        <dbReference type="ARBA" id="ARBA00022730"/>
    </source>
</evidence>
<organism evidence="8 9">
    <name type="scientific">Azospira inquinata</name>
    <dbReference type="NCBI Taxonomy" id="2785627"/>
    <lineage>
        <taxon>Bacteria</taxon>
        <taxon>Pseudomonadati</taxon>
        <taxon>Pseudomonadota</taxon>
        <taxon>Betaproteobacteria</taxon>
        <taxon>Rhodocyclales</taxon>
        <taxon>Rhodocyclaceae</taxon>
        <taxon>Azospira</taxon>
    </lineage>
</organism>
<reference evidence="8" key="1">
    <citation type="submission" date="2020-11" db="EMBL/GenBank/DDBJ databases">
        <title>Azospira inquinata sp. nov.</title>
        <authorList>
            <person name="Moe W.M."/>
            <person name="Mikes M.C."/>
        </authorList>
    </citation>
    <scope>NUCLEOTIDE SEQUENCE</scope>
    <source>
        <strain evidence="8">Azo-3</strain>
    </source>
</reference>
<dbReference type="Pfam" id="PF14693">
    <property type="entry name" value="Ribosomal_TL5_C"/>
    <property type="match status" value="1"/>
</dbReference>
<dbReference type="PANTHER" id="PTHR33284:SF1">
    <property type="entry name" value="RIBOSOMAL PROTEIN L25_GLN-TRNA SYNTHETASE, ANTI-CODON-BINDING DOMAIN-CONTAINING PROTEIN"/>
    <property type="match status" value="1"/>
</dbReference>
<evidence type="ECO:0000259" key="7">
    <source>
        <dbReference type="Pfam" id="PF14693"/>
    </source>
</evidence>
<dbReference type="InterPro" id="IPR020057">
    <property type="entry name" value="Ribosomal_bL25_b-dom"/>
</dbReference>
<dbReference type="NCBIfam" id="TIGR00731">
    <property type="entry name" value="bL25_bact_ctc"/>
    <property type="match status" value="1"/>
</dbReference>
<dbReference type="HAMAP" id="MF_01334">
    <property type="entry name" value="Ribosomal_bL25_CTC"/>
    <property type="match status" value="1"/>
</dbReference>
<keyword evidence="2 5" id="KW-0694">RNA-binding</keyword>
<dbReference type="InterPro" id="IPR001021">
    <property type="entry name" value="Ribosomal_bL25_long"/>
</dbReference>
<dbReference type="Proteomes" id="UP000683428">
    <property type="component" value="Chromosome"/>
</dbReference>
<sequence>MTIDIKAEKRTEQGTGASRRLRRAKKVPAIVYGAGLAPETVQLDHNDIYLNLRKEAFHSSILNLIVDGQKQMVLLRDSQVHPYKAIVLHVDFQRVDPKQKLHIKVPLHFVNAEIAPGVKESGGIVSHTMTDLEIACLPADLPEFVEVDLKDLHAGHSLHVSDLKLPKGVSAGLHGEDPVVATILSVRATAEDEAADAAAAAPAAEGAAPAAPAA</sequence>
<evidence type="ECO:0000256" key="4">
    <source>
        <dbReference type="ARBA" id="ARBA00023274"/>
    </source>
</evidence>
<dbReference type="RefSeq" id="WP_216129816.1">
    <property type="nucleotide sequence ID" value="NZ_CP064782.1"/>
</dbReference>
<dbReference type="GO" id="GO:0003735">
    <property type="term" value="F:structural constituent of ribosome"/>
    <property type="evidence" value="ECO:0007669"/>
    <property type="project" value="InterPro"/>
</dbReference>
<dbReference type="Pfam" id="PF01386">
    <property type="entry name" value="Ribosomal_L25p"/>
    <property type="match status" value="1"/>
</dbReference>
<dbReference type="InterPro" id="IPR020930">
    <property type="entry name" value="Ribosomal_uL5_bac-type"/>
</dbReference>
<evidence type="ECO:0000256" key="2">
    <source>
        <dbReference type="ARBA" id="ARBA00022884"/>
    </source>
</evidence>
<protein>
    <recommendedName>
        <fullName evidence="5">Large ribosomal subunit protein bL25</fullName>
    </recommendedName>
    <alternativeName>
        <fullName evidence="5">General stress protein CTC</fullName>
    </alternativeName>
</protein>
<dbReference type="PANTHER" id="PTHR33284">
    <property type="entry name" value="RIBOSOMAL PROTEIN L25/GLN-TRNA SYNTHETASE, ANTI-CODON-BINDING DOMAIN-CONTAINING PROTEIN"/>
    <property type="match status" value="1"/>
</dbReference>
<dbReference type="NCBIfam" id="NF004128">
    <property type="entry name" value="PRK05618.1-2"/>
    <property type="match status" value="1"/>
</dbReference>
<evidence type="ECO:0000313" key="8">
    <source>
        <dbReference type="EMBL" id="QWT48029.1"/>
    </source>
</evidence>
<name>A0A975SLG5_9RHOO</name>
<feature type="domain" description="Large ribosomal subunit protein bL25 L25" evidence="6">
    <location>
        <begin position="5"/>
        <end position="92"/>
    </location>
</feature>
<evidence type="ECO:0000256" key="5">
    <source>
        <dbReference type="HAMAP-Rule" id="MF_01334"/>
    </source>
</evidence>
<proteinExistence type="inferred from homology"/>
<dbReference type="InterPro" id="IPR020055">
    <property type="entry name" value="Ribosomal_bL25_short"/>
</dbReference>
<dbReference type="GO" id="GO:0006412">
    <property type="term" value="P:translation"/>
    <property type="evidence" value="ECO:0007669"/>
    <property type="project" value="UniProtKB-UniRule"/>
</dbReference>
<evidence type="ECO:0000256" key="3">
    <source>
        <dbReference type="ARBA" id="ARBA00022980"/>
    </source>
</evidence>
<dbReference type="AlphaFoldDB" id="A0A975SLG5"/>
<comment type="function">
    <text evidence="5">This is one of the proteins that binds to the 5S RNA in the ribosome where it forms part of the central protuberance.</text>
</comment>
<keyword evidence="9" id="KW-1185">Reference proteome</keyword>
<gene>
    <name evidence="5" type="primary">rplY</name>
    <name evidence="5" type="synonym">ctc</name>
    <name evidence="8" type="ORF">Azoinq_09095</name>
</gene>
<keyword evidence="3 5" id="KW-0689">Ribosomal protein</keyword>
<keyword evidence="1 5" id="KW-0699">rRNA-binding</keyword>
<comment type="subunit">
    <text evidence="5">Part of the 50S ribosomal subunit; part of the 5S rRNA/L5/L18/L25 subcomplex. Contacts the 5S rRNA. Binds to the 5S rRNA independently of L5 and L18.</text>
</comment>
<evidence type="ECO:0000259" key="6">
    <source>
        <dbReference type="Pfam" id="PF01386"/>
    </source>
</evidence>
<dbReference type="GO" id="GO:0022625">
    <property type="term" value="C:cytosolic large ribosomal subunit"/>
    <property type="evidence" value="ECO:0007669"/>
    <property type="project" value="TreeGrafter"/>
</dbReference>
<dbReference type="EMBL" id="CP064782">
    <property type="protein sequence ID" value="QWT48029.1"/>
    <property type="molecule type" value="Genomic_DNA"/>
</dbReference>
<comment type="similarity">
    <text evidence="5">Belongs to the bacterial ribosomal protein bL25 family. CTC subfamily.</text>
</comment>
<feature type="domain" description="Large ribosomal subunit protein bL25 beta" evidence="7">
    <location>
        <begin position="100"/>
        <end position="185"/>
    </location>
</feature>
<accession>A0A975SLG5</accession>
<evidence type="ECO:0000313" key="9">
    <source>
        <dbReference type="Proteomes" id="UP000683428"/>
    </source>
</evidence>
<dbReference type="KEGG" id="aiq:Azoinq_09095"/>